<dbReference type="Proteomes" id="UP000326725">
    <property type="component" value="Unassembled WGS sequence"/>
</dbReference>
<reference evidence="1 2" key="1">
    <citation type="submission" date="2019-09" db="EMBL/GenBank/DDBJ databases">
        <authorList>
            <person name="Criscuolo A."/>
        </authorList>
    </citation>
    <scope>NUCLEOTIDE SEQUENCE [LARGE SCALE GENOMIC DNA]</scope>
    <source>
        <strain evidence="2">3(2)</strain>
    </source>
</reference>
<dbReference type="EMBL" id="CABVOU010000039">
    <property type="protein sequence ID" value="VVZ96524.1"/>
    <property type="molecule type" value="Genomic_DNA"/>
</dbReference>
<dbReference type="AlphaFoldDB" id="A0A5K1I4H1"/>
<evidence type="ECO:0000313" key="1">
    <source>
        <dbReference type="EMBL" id="VVZ96524.1"/>
    </source>
</evidence>
<evidence type="ECO:0000313" key="2">
    <source>
        <dbReference type="Proteomes" id="UP000326725"/>
    </source>
</evidence>
<protein>
    <submittedName>
        <fullName evidence="1">Uncharacterized protein</fullName>
    </submittedName>
</protein>
<gene>
    <name evidence="1" type="ORF">HALO32_02625</name>
</gene>
<name>A0A5K1I4H1_9GAMM</name>
<accession>A0A5K1I4H1</accession>
<keyword evidence="2" id="KW-1185">Reference proteome</keyword>
<organism evidence="1 2">
    <name type="scientific">Halomonas lysinitropha</name>
    <dbReference type="NCBI Taxonomy" id="2607506"/>
    <lineage>
        <taxon>Bacteria</taxon>
        <taxon>Pseudomonadati</taxon>
        <taxon>Pseudomonadota</taxon>
        <taxon>Gammaproteobacteria</taxon>
        <taxon>Oceanospirillales</taxon>
        <taxon>Halomonadaceae</taxon>
        <taxon>Halomonas</taxon>
    </lineage>
</organism>
<proteinExistence type="predicted"/>
<sequence>MFSIVEGPDEITITCPCGATESVRDEHHLSEFECGRGLDGSTDVAFKCTSCGHTDKATRMNADP</sequence>